<reference evidence="2" key="1">
    <citation type="journal article" date="2019" name="Int. J. Syst. Evol. Microbiol.">
        <title>The Global Catalogue of Microorganisms (GCM) 10K type strain sequencing project: providing services to taxonomists for standard genome sequencing and annotation.</title>
        <authorList>
            <consortium name="The Broad Institute Genomics Platform"/>
            <consortium name="The Broad Institute Genome Sequencing Center for Infectious Disease"/>
            <person name="Wu L."/>
            <person name="Ma J."/>
        </authorList>
    </citation>
    <scope>NUCLEOTIDE SEQUENCE [LARGE SCALE GENOMIC DNA]</scope>
    <source>
        <strain evidence="2">JCM 16702</strain>
    </source>
</reference>
<dbReference type="Proteomes" id="UP001500683">
    <property type="component" value="Unassembled WGS sequence"/>
</dbReference>
<keyword evidence="2" id="KW-1185">Reference proteome</keyword>
<evidence type="ECO:0000313" key="1">
    <source>
        <dbReference type="EMBL" id="GAA4084244.1"/>
    </source>
</evidence>
<protein>
    <submittedName>
        <fullName evidence="1">Uncharacterized protein</fullName>
    </submittedName>
</protein>
<name>A0ABP7W9W1_9ACTN</name>
<evidence type="ECO:0000313" key="2">
    <source>
        <dbReference type="Proteomes" id="UP001500683"/>
    </source>
</evidence>
<gene>
    <name evidence="1" type="ORF">GCM10022214_50040</name>
</gene>
<comment type="caution">
    <text evidence="1">The sequence shown here is derived from an EMBL/GenBank/DDBJ whole genome shotgun (WGS) entry which is preliminary data.</text>
</comment>
<accession>A0ABP7W9W1</accession>
<dbReference type="EMBL" id="BAAAZG010000037">
    <property type="protein sequence ID" value="GAA4084244.1"/>
    <property type="molecule type" value="Genomic_DNA"/>
</dbReference>
<organism evidence="1 2">
    <name type="scientific">Actinomadura miaoliensis</name>
    <dbReference type="NCBI Taxonomy" id="430685"/>
    <lineage>
        <taxon>Bacteria</taxon>
        <taxon>Bacillati</taxon>
        <taxon>Actinomycetota</taxon>
        <taxon>Actinomycetes</taxon>
        <taxon>Streptosporangiales</taxon>
        <taxon>Thermomonosporaceae</taxon>
        <taxon>Actinomadura</taxon>
    </lineage>
</organism>
<proteinExistence type="predicted"/>
<sequence>MDASVLFPVELDVAEDLAPERGEPVGVGGVEDQLTDAGCHGRQCTETIRESIIGRALEPGAGEGGASGTRP</sequence>